<proteinExistence type="predicted"/>
<dbReference type="Proteomes" id="UP000482960">
    <property type="component" value="Unassembled WGS sequence"/>
</dbReference>
<dbReference type="InterPro" id="IPR011009">
    <property type="entry name" value="Kinase-like_dom_sf"/>
</dbReference>
<evidence type="ECO:0008006" key="4">
    <source>
        <dbReference type="Google" id="ProtNLM"/>
    </source>
</evidence>
<name>A0A6V8LCQ6_9ACTN</name>
<protein>
    <recommendedName>
        <fullName evidence="4">Protein kinase domain-containing protein</fullName>
    </recommendedName>
</protein>
<comment type="caution">
    <text evidence="2">The sequence shown here is derived from an EMBL/GenBank/DDBJ whole genome shotgun (WGS) entry which is preliminary data.</text>
</comment>
<feature type="compositionally biased region" description="Basic and acidic residues" evidence="1">
    <location>
        <begin position="442"/>
        <end position="453"/>
    </location>
</feature>
<evidence type="ECO:0000313" key="2">
    <source>
        <dbReference type="EMBL" id="GFJ92571.1"/>
    </source>
</evidence>
<feature type="region of interest" description="Disordered" evidence="1">
    <location>
        <begin position="427"/>
        <end position="453"/>
    </location>
</feature>
<keyword evidence="3" id="KW-1185">Reference proteome</keyword>
<dbReference type="SUPFAM" id="SSF56112">
    <property type="entry name" value="Protein kinase-like (PK-like)"/>
    <property type="match status" value="1"/>
</dbReference>
<organism evidence="2 3">
    <name type="scientific">Phytohabitans rumicis</name>
    <dbReference type="NCBI Taxonomy" id="1076125"/>
    <lineage>
        <taxon>Bacteria</taxon>
        <taxon>Bacillati</taxon>
        <taxon>Actinomycetota</taxon>
        <taxon>Actinomycetes</taxon>
        <taxon>Micromonosporales</taxon>
        <taxon>Micromonosporaceae</taxon>
    </lineage>
</organism>
<evidence type="ECO:0000256" key="1">
    <source>
        <dbReference type="SAM" id="MobiDB-lite"/>
    </source>
</evidence>
<reference evidence="2 3" key="2">
    <citation type="submission" date="2020-03" db="EMBL/GenBank/DDBJ databases">
        <authorList>
            <person name="Ichikawa N."/>
            <person name="Kimura A."/>
            <person name="Kitahashi Y."/>
            <person name="Uohara A."/>
        </authorList>
    </citation>
    <scope>NUCLEOTIDE SEQUENCE [LARGE SCALE GENOMIC DNA]</scope>
    <source>
        <strain evidence="2 3">NBRC 108638</strain>
    </source>
</reference>
<dbReference type="EMBL" id="BLPG01000001">
    <property type="protein sequence ID" value="GFJ92571.1"/>
    <property type="molecule type" value="Genomic_DNA"/>
</dbReference>
<sequence length="453" mass="48375">MTAGCRTGSDPAGQWGYNTPACFPGVTTRLGNVSHWARVVKYSDVSTALALLSDHQLGQLVDAAPAIGSGIGGTSALLDIADAFVFVKRIPLTDLEREPDNVMSTANLFGLPPSCQYGLGGHPGFGAWRELAANVLTTNWVLARRTEAFPLLYHWRVLPGAVPLADELADVERAVAYWDGSAAVRERIQAVATASASVVLFLEYIPHTLDAWLTSQLAAGSDAVTAACAMVQRCLRADIAFMNANGLLHFDAHFRNILTDGHRLYLADLGLATSPRFDLSTDERDFLALNASHDACYAMRELLNWIVANVVGIAAPDSGGPVERYDYIRRCAAGARPAGAPEPVAELISRYAPVVAVMNGFYWKLFGESRATPYPAQEIAQAMATALSDRAGADLVGDPIRLVQGQECPPAGDLDEGCVGEGVPEALSEADVEERVGGAPDEPDRFREIVQPG</sequence>
<evidence type="ECO:0000313" key="3">
    <source>
        <dbReference type="Proteomes" id="UP000482960"/>
    </source>
</evidence>
<reference evidence="2 3" key="1">
    <citation type="submission" date="2020-03" db="EMBL/GenBank/DDBJ databases">
        <title>Whole genome shotgun sequence of Phytohabitans rumicis NBRC 108638.</title>
        <authorList>
            <person name="Komaki H."/>
            <person name="Tamura T."/>
        </authorList>
    </citation>
    <scope>NUCLEOTIDE SEQUENCE [LARGE SCALE GENOMIC DNA]</scope>
    <source>
        <strain evidence="2 3">NBRC 108638</strain>
    </source>
</reference>
<dbReference type="AlphaFoldDB" id="A0A6V8LCQ6"/>
<gene>
    <name evidence="2" type="ORF">Prum_062130</name>
</gene>
<accession>A0A6V8LCQ6</accession>